<dbReference type="AlphaFoldDB" id="A0A0F8YB32"/>
<evidence type="ECO:0000313" key="1">
    <source>
        <dbReference type="EMBL" id="KKK78677.1"/>
    </source>
</evidence>
<dbReference type="EMBL" id="LAZR01054382">
    <property type="protein sequence ID" value="KKK78677.1"/>
    <property type="molecule type" value="Genomic_DNA"/>
</dbReference>
<protein>
    <submittedName>
        <fullName evidence="1">Uncharacterized protein</fullName>
    </submittedName>
</protein>
<proteinExistence type="predicted"/>
<comment type="caution">
    <text evidence="1">The sequence shown here is derived from an EMBL/GenBank/DDBJ whole genome shotgun (WGS) entry which is preliminary data.</text>
</comment>
<organism evidence="1">
    <name type="scientific">marine sediment metagenome</name>
    <dbReference type="NCBI Taxonomy" id="412755"/>
    <lineage>
        <taxon>unclassified sequences</taxon>
        <taxon>metagenomes</taxon>
        <taxon>ecological metagenomes</taxon>
    </lineage>
</organism>
<reference evidence="1" key="1">
    <citation type="journal article" date="2015" name="Nature">
        <title>Complex archaea that bridge the gap between prokaryotes and eukaryotes.</title>
        <authorList>
            <person name="Spang A."/>
            <person name="Saw J.H."/>
            <person name="Jorgensen S.L."/>
            <person name="Zaremba-Niedzwiedzka K."/>
            <person name="Martijn J."/>
            <person name="Lind A.E."/>
            <person name="van Eijk R."/>
            <person name="Schleper C."/>
            <person name="Guy L."/>
            <person name="Ettema T.J."/>
        </authorList>
    </citation>
    <scope>NUCLEOTIDE SEQUENCE</scope>
</reference>
<sequence>SMQDDAPFFIASTASEEKDILSMTAIGGYMLYLQNTSVTRVIEVKKITASVSTPGAVLRWTKNVTIGDVNNAILQPPVSINGPEVSDAVCYKWNEIENGIVGISEGEKVDAYILGIGYTSIMTNATLGLFDNMALHFKHPEGMPDFTCGIKFSYRDIDVQEAENVN</sequence>
<name>A0A0F8YB32_9ZZZZ</name>
<gene>
    <name evidence="1" type="ORF">LCGC14_2841140</name>
</gene>
<feature type="non-terminal residue" evidence="1">
    <location>
        <position position="1"/>
    </location>
</feature>
<accession>A0A0F8YB32</accession>